<dbReference type="EMBL" id="JBJKTR010000020">
    <property type="protein sequence ID" value="KAL3331159.1"/>
    <property type="molecule type" value="Genomic_DNA"/>
</dbReference>
<evidence type="ECO:0000256" key="4">
    <source>
        <dbReference type="ARBA" id="ARBA00008391"/>
    </source>
</evidence>
<name>A0ABD2RH43_9SOLN</name>
<evidence type="ECO:0000256" key="5">
    <source>
        <dbReference type="ARBA" id="ARBA00011738"/>
    </source>
</evidence>
<dbReference type="PANTHER" id="PTHR11776:SF7">
    <property type="entry name" value="PHOSPHORIBOSYLTRANSFERASE DOMAIN-CONTAINING PROTEIN"/>
    <property type="match status" value="1"/>
</dbReference>
<evidence type="ECO:0000256" key="1">
    <source>
        <dbReference type="ARBA" id="ARBA00000868"/>
    </source>
</evidence>
<dbReference type="InterPro" id="IPR029057">
    <property type="entry name" value="PRTase-like"/>
</dbReference>
<comment type="catalytic activity">
    <reaction evidence="1">
        <text>AMP + diphosphate = 5-phospho-alpha-D-ribose 1-diphosphate + adenine</text>
        <dbReference type="Rhea" id="RHEA:16609"/>
        <dbReference type="ChEBI" id="CHEBI:16708"/>
        <dbReference type="ChEBI" id="CHEBI:33019"/>
        <dbReference type="ChEBI" id="CHEBI:58017"/>
        <dbReference type="ChEBI" id="CHEBI:456215"/>
        <dbReference type="EC" id="2.4.2.7"/>
    </reaction>
</comment>
<evidence type="ECO:0000256" key="10">
    <source>
        <dbReference type="ARBA" id="ARBA00022726"/>
    </source>
</evidence>
<comment type="pathway">
    <text evidence="3">Purine metabolism; AMP biosynthesis via salvage pathway; AMP from adenine: step 1/1.</text>
</comment>
<dbReference type="GO" id="GO:0003999">
    <property type="term" value="F:adenine phosphoribosyltransferase activity"/>
    <property type="evidence" value="ECO:0007669"/>
    <property type="project" value="UniProtKB-EC"/>
</dbReference>
<sequence>MSACKDQDPRIYAIQSRIRVVPNFPKPGIMFQDITTLLLDPKAFKDAIDLFVERYKDKSISVVAGKHSAFLAAGFQQPEKWDYKNRKKNKKPHPFKKIYYMHFLWPPYNSRTCNACIDICIYVVFCKVYFFIS</sequence>
<evidence type="ECO:0000256" key="6">
    <source>
        <dbReference type="ARBA" id="ARBA00011893"/>
    </source>
</evidence>
<keyword evidence="7" id="KW-0963">Cytoplasm</keyword>
<dbReference type="GO" id="GO:0005737">
    <property type="term" value="C:cytoplasm"/>
    <property type="evidence" value="ECO:0007669"/>
    <property type="project" value="UniProtKB-SubCell"/>
</dbReference>
<dbReference type="InterPro" id="IPR050120">
    <property type="entry name" value="Adenine_PRTase"/>
</dbReference>
<dbReference type="GO" id="GO:0006166">
    <property type="term" value="P:purine ribonucleoside salvage"/>
    <property type="evidence" value="ECO:0007669"/>
    <property type="project" value="UniProtKB-KW"/>
</dbReference>
<evidence type="ECO:0000256" key="9">
    <source>
        <dbReference type="ARBA" id="ARBA00022679"/>
    </source>
</evidence>
<gene>
    <name evidence="11" type="ORF">AABB24_034790</name>
</gene>
<accession>A0ABD2RH43</accession>
<keyword evidence="8" id="KW-0328">Glycosyltransferase</keyword>
<reference evidence="11 12" key="1">
    <citation type="submission" date="2024-05" db="EMBL/GenBank/DDBJ databases">
        <title>De novo assembly of an allotetraploid wild potato.</title>
        <authorList>
            <person name="Hosaka A.J."/>
        </authorList>
    </citation>
    <scope>NUCLEOTIDE SEQUENCE [LARGE SCALE GENOMIC DNA]</scope>
    <source>
        <tissue evidence="11">Young leaves</tissue>
    </source>
</reference>
<dbReference type="EMBL" id="JBJKTR010000020">
    <property type="protein sequence ID" value="KAL3331157.1"/>
    <property type="molecule type" value="Genomic_DNA"/>
</dbReference>
<comment type="similarity">
    <text evidence="4">Belongs to the purine/pyrimidine phosphoribosyltransferase family.</text>
</comment>
<dbReference type="Proteomes" id="UP001627284">
    <property type="component" value="Unassembled WGS sequence"/>
</dbReference>
<dbReference type="AlphaFoldDB" id="A0ABD2RH43"/>
<dbReference type="PANTHER" id="PTHR11776">
    <property type="entry name" value="ADENINE PHOSPHORIBOSYLTRANSFERASE"/>
    <property type="match status" value="1"/>
</dbReference>
<comment type="subunit">
    <text evidence="5">Homodimer.</text>
</comment>
<evidence type="ECO:0000313" key="12">
    <source>
        <dbReference type="Proteomes" id="UP001627284"/>
    </source>
</evidence>
<comment type="caution">
    <text evidence="11">The sequence shown here is derived from an EMBL/GenBank/DDBJ whole genome shotgun (WGS) entry which is preliminary data.</text>
</comment>
<dbReference type="SUPFAM" id="SSF53271">
    <property type="entry name" value="PRTase-like"/>
    <property type="match status" value="1"/>
</dbReference>
<dbReference type="EC" id="2.4.2.7" evidence="6"/>
<keyword evidence="9" id="KW-0808">Transferase</keyword>
<evidence type="ECO:0000256" key="7">
    <source>
        <dbReference type="ARBA" id="ARBA00022490"/>
    </source>
</evidence>
<keyword evidence="10" id="KW-0660">Purine salvage</keyword>
<dbReference type="Gene3D" id="3.40.50.2020">
    <property type="match status" value="1"/>
</dbReference>
<protein>
    <recommendedName>
        <fullName evidence="6">adenine phosphoribosyltransferase</fullName>
        <ecNumber evidence="6">2.4.2.7</ecNumber>
    </recommendedName>
</protein>
<evidence type="ECO:0000256" key="2">
    <source>
        <dbReference type="ARBA" id="ARBA00004496"/>
    </source>
</evidence>
<evidence type="ECO:0000256" key="3">
    <source>
        <dbReference type="ARBA" id="ARBA00004659"/>
    </source>
</evidence>
<evidence type="ECO:0000313" key="11">
    <source>
        <dbReference type="EMBL" id="KAL3331159.1"/>
    </source>
</evidence>
<evidence type="ECO:0000256" key="8">
    <source>
        <dbReference type="ARBA" id="ARBA00022676"/>
    </source>
</evidence>
<keyword evidence="12" id="KW-1185">Reference proteome</keyword>
<organism evidence="11 12">
    <name type="scientific">Solanum stoloniferum</name>
    <dbReference type="NCBI Taxonomy" id="62892"/>
    <lineage>
        <taxon>Eukaryota</taxon>
        <taxon>Viridiplantae</taxon>
        <taxon>Streptophyta</taxon>
        <taxon>Embryophyta</taxon>
        <taxon>Tracheophyta</taxon>
        <taxon>Spermatophyta</taxon>
        <taxon>Magnoliopsida</taxon>
        <taxon>eudicotyledons</taxon>
        <taxon>Gunneridae</taxon>
        <taxon>Pentapetalae</taxon>
        <taxon>asterids</taxon>
        <taxon>lamiids</taxon>
        <taxon>Solanales</taxon>
        <taxon>Solanaceae</taxon>
        <taxon>Solanoideae</taxon>
        <taxon>Solaneae</taxon>
        <taxon>Solanum</taxon>
    </lineage>
</organism>
<proteinExistence type="inferred from homology"/>
<comment type="subcellular location">
    <subcellularLocation>
        <location evidence="2">Cytoplasm</location>
    </subcellularLocation>
</comment>